<dbReference type="RefSeq" id="WP_206559841.1">
    <property type="nucleotide sequence ID" value="NZ_JAFKCZ010000005.1"/>
</dbReference>
<name>A0A939DE14_9GAMM</name>
<dbReference type="AlphaFoldDB" id="A0A939DE14"/>
<keyword evidence="3" id="KW-1185">Reference proteome</keyword>
<dbReference type="EMBL" id="JAFKCZ010000005">
    <property type="protein sequence ID" value="MBN7796390.1"/>
    <property type="molecule type" value="Genomic_DNA"/>
</dbReference>
<dbReference type="InterPro" id="IPR050312">
    <property type="entry name" value="IolE/XylAMocC-like"/>
</dbReference>
<keyword evidence="2" id="KW-0456">Lyase</keyword>
<proteinExistence type="predicted"/>
<dbReference type="EC" id="4.2.1.44" evidence="2"/>
<evidence type="ECO:0000313" key="2">
    <source>
        <dbReference type="EMBL" id="MBN7796390.1"/>
    </source>
</evidence>
<dbReference type="PANTHER" id="PTHR12110">
    <property type="entry name" value="HYDROXYPYRUVATE ISOMERASE"/>
    <property type="match status" value="1"/>
</dbReference>
<dbReference type="InterPro" id="IPR036237">
    <property type="entry name" value="Xyl_isomerase-like_sf"/>
</dbReference>
<accession>A0A939DE14</accession>
<dbReference type="Proteomes" id="UP000664303">
    <property type="component" value="Unassembled WGS sequence"/>
</dbReference>
<dbReference type="PANTHER" id="PTHR12110:SF41">
    <property type="entry name" value="INOSOSE DEHYDRATASE"/>
    <property type="match status" value="1"/>
</dbReference>
<dbReference type="InterPro" id="IPR030823">
    <property type="entry name" value="IolE/MocC"/>
</dbReference>
<evidence type="ECO:0000259" key="1">
    <source>
        <dbReference type="Pfam" id="PF01261"/>
    </source>
</evidence>
<organism evidence="2 3">
    <name type="scientific">Parahaliea mediterranea</name>
    <dbReference type="NCBI Taxonomy" id="651086"/>
    <lineage>
        <taxon>Bacteria</taxon>
        <taxon>Pseudomonadati</taxon>
        <taxon>Pseudomonadota</taxon>
        <taxon>Gammaproteobacteria</taxon>
        <taxon>Cellvibrionales</taxon>
        <taxon>Halieaceae</taxon>
        <taxon>Parahaliea</taxon>
    </lineage>
</organism>
<dbReference type="InterPro" id="IPR013022">
    <property type="entry name" value="Xyl_isomerase-like_TIM-brl"/>
</dbReference>
<comment type="caution">
    <text evidence="2">The sequence shown here is derived from an EMBL/GenBank/DDBJ whole genome shotgun (WGS) entry which is preliminary data.</text>
</comment>
<feature type="domain" description="Xylose isomerase-like TIM barrel" evidence="1">
    <location>
        <begin position="31"/>
        <end position="273"/>
    </location>
</feature>
<evidence type="ECO:0000313" key="3">
    <source>
        <dbReference type="Proteomes" id="UP000664303"/>
    </source>
</evidence>
<sequence length="299" mass="32161">MVRIGINPLTWSNDDMPSLGADIPLERCLREGRQAGYAGFELGHKFPREASQLRPLLAAHDLALVSGWYSARLCERSVEEEIAAVQPHLALLRDMGCTVMVCAEVSDAVHGDRTTPLSRRPRLSDSAFGHFAGRLAAFADYLAEQGMALAYHHHMGTVVESPEDIDALMAATPPTVGLLLDTGHLSYAGGDPVAVAATHAQRICHLHCKDVRPDVLVRARAANWSFLDAVLAGVFTVPGDGAVDFAAVLAALPEGYDGWVVVEAEQDPSRAEPLTYARLGYGHLEALLAARERRGGKTP</sequence>
<dbReference type="Pfam" id="PF01261">
    <property type="entry name" value="AP_endonuc_2"/>
    <property type="match status" value="1"/>
</dbReference>
<dbReference type="NCBIfam" id="TIGR04379">
    <property type="entry name" value="myo_inos_iolE"/>
    <property type="match status" value="1"/>
</dbReference>
<reference evidence="2" key="1">
    <citation type="submission" date="2021-02" db="EMBL/GenBank/DDBJ databases">
        <title>PHA producing bacteria isolated from coastal sediment in Guangdong, Shenzhen.</title>
        <authorList>
            <person name="Zheng W."/>
            <person name="Yu S."/>
            <person name="Huang Y."/>
        </authorList>
    </citation>
    <scope>NUCLEOTIDE SEQUENCE</scope>
    <source>
        <strain evidence="2">TN14-10</strain>
    </source>
</reference>
<dbReference type="Gene3D" id="3.20.20.150">
    <property type="entry name" value="Divalent-metal-dependent TIM barrel enzymes"/>
    <property type="match status" value="1"/>
</dbReference>
<protein>
    <submittedName>
        <fullName evidence="2">Myo-inosose-2 dehydratase</fullName>
        <ecNumber evidence="2">4.2.1.44</ecNumber>
    </submittedName>
</protein>
<dbReference type="SUPFAM" id="SSF51658">
    <property type="entry name" value="Xylose isomerase-like"/>
    <property type="match status" value="1"/>
</dbReference>
<gene>
    <name evidence="2" type="primary">iolE</name>
    <name evidence="2" type="ORF">JYP50_07300</name>
</gene>
<dbReference type="GO" id="GO:0050114">
    <property type="term" value="F:myo-inosose-2 dehydratase activity"/>
    <property type="evidence" value="ECO:0007669"/>
    <property type="project" value="UniProtKB-EC"/>
</dbReference>